<gene>
    <name evidence="3" type="ordered locus">Plabr_0771</name>
</gene>
<dbReference type="CDD" id="cd00077">
    <property type="entry name" value="HDc"/>
    <property type="match status" value="1"/>
</dbReference>
<protein>
    <submittedName>
        <fullName evidence="3">Metal dependent phosphohydrolase</fullName>
    </submittedName>
</protein>
<dbReference type="Pfam" id="PF01966">
    <property type="entry name" value="HD"/>
    <property type="match status" value="1"/>
</dbReference>
<dbReference type="GO" id="GO:0000166">
    <property type="term" value="F:nucleotide binding"/>
    <property type="evidence" value="ECO:0007669"/>
    <property type="project" value="UniProtKB-KW"/>
</dbReference>
<dbReference type="PANTHER" id="PTHR47545">
    <property type="entry name" value="MULTIFUNCTIONAL CCA PROTEIN"/>
    <property type="match status" value="1"/>
</dbReference>
<organism evidence="3 4">
    <name type="scientific">Rubinisphaera brasiliensis (strain ATCC 49424 / DSM 5305 / JCM 21570 / IAM 15109 / NBRC 103401 / IFAM 1448)</name>
    <name type="common">Planctomyces brasiliensis</name>
    <dbReference type="NCBI Taxonomy" id="756272"/>
    <lineage>
        <taxon>Bacteria</taxon>
        <taxon>Pseudomonadati</taxon>
        <taxon>Planctomycetota</taxon>
        <taxon>Planctomycetia</taxon>
        <taxon>Planctomycetales</taxon>
        <taxon>Planctomycetaceae</taxon>
        <taxon>Rubinisphaera</taxon>
    </lineage>
</organism>
<dbReference type="Gene3D" id="3.40.50.300">
    <property type="entry name" value="P-loop containing nucleotide triphosphate hydrolases"/>
    <property type="match status" value="1"/>
</dbReference>
<dbReference type="AlphaFoldDB" id="F0SGW0"/>
<evidence type="ECO:0000259" key="2">
    <source>
        <dbReference type="Pfam" id="PF01966"/>
    </source>
</evidence>
<sequence>MNWKQLKQASLEDIAGWAETQPWCRAMADCAQDAEWHSEGDVWTHTKMVLSQLLELEEWPSLEPHERTILIFTALFHDVAKPLTTEVDSETGRVRSPRHAVKGEHVARSILRDVGCDLATREEIARLVRYHGRPAFLLERDEPAHEVVKLSWLVNNRLLYLFALADTRGRDTDAMTRPEENLHFWRLMAEENDCYDRPYPFATDHARLTFFRQQQPNLHYVPHDEFSCDVTLIAGLPGSGKDTWLLRNRAALPVISLDNIREEMGIRPTDNQGRVAQQARERCREFLRSRTSFAFNATNTMRLTRGRWLDLFADYNARIEVVYLEPAIETLLQQNRSRTDSVPESVIRSLAEKIEPPTWIECHSLKLV</sequence>
<name>F0SGW0_RUBBR</name>
<reference evidence="4" key="1">
    <citation type="submission" date="2011-02" db="EMBL/GenBank/DDBJ databases">
        <title>The complete genome of Planctomyces brasiliensis DSM 5305.</title>
        <authorList>
            <person name="Lucas S."/>
            <person name="Copeland A."/>
            <person name="Lapidus A."/>
            <person name="Bruce D."/>
            <person name="Goodwin L."/>
            <person name="Pitluck S."/>
            <person name="Kyrpides N."/>
            <person name="Mavromatis K."/>
            <person name="Pagani I."/>
            <person name="Ivanova N."/>
            <person name="Ovchinnikova G."/>
            <person name="Lu M."/>
            <person name="Detter J.C."/>
            <person name="Han C."/>
            <person name="Land M."/>
            <person name="Hauser L."/>
            <person name="Markowitz V."/>
            <person name="Cheng J.-F."/>
            <person name="Hugenholtz P."/>
            <person name="Woyke T."/>
            <person name="Wu D."/>
            <person name="Tindall B."/>
            <person name="Pomrenke H.G."/>
            <person name="Brambilla E."/>
            <person name="Klenk H.-P."/>
            <person name="Eisen J.A."/>
        </authorList>
    </citation>
    <scope>NUCLEOTIDE SEQUENCE [LARGE SCALE GENOMIC DNA]</scope>
    <source>
        <strain evidence="4">ATCC 49424 / DSM 5305 / JCM 21570 / NBRC 103401 / IFAM 1448</strain>
    </source>
</reference>
<dbReference type="InterPro" id="IPR027417">
    <property type="entry name" value="P-loop_NTPase"/>
</dbReference>
<evidence type="ECO:0000256" key="1">
    <source>
        <dbReference type="ARBA" id="ARBA00022741"/>
    </source>
</evidence>
<keyword evidence="1" id="KW-0547">Nucleotide-binding</keyword>
<dbReference type="STRING" id="756272.Plabr_0771"/>
<dbReference type="Pfam" id="PF13671">
    <property type="entry name" value="AAA_33"/>
    <property type="match status" value="1"/>
</dbReference>
<dbReference type="Proteomes" id="UP000006860">
    <property type="component" value="Chromosome"/>
</dbReference>
<dbReference type="RefSeq" id="WP_013627135.1">
    <property type="nucleotide sequence ID" value="NC_015174.1"/>
</dbReference>
<feature type="domain" description="HD" evidence="2">
    <location>
        <begin position="42"/>
        <end position="136"/>
    </location>
</feature>
<dbReference type="InterPro" id="IPR050124">
    <property type="entry name" value="tRNA_CCA-adding_enzyme"/>
</dbReference>
<dbReference type="eggNOG" id="COG4639">
    <property type="taxonomic scope" value="Bacteria"/>
</dbReference>
<accession>F0SGW0</accession>
<keyword evidence="4" id="KW-1185">Reference proteome</keyword>
<evidence type="ECO:0000313" key="3">
    <source>
        <dbReference type="EMBL" id="ADY58395.1"/>
    </source>
</evidence>
<dbReference type="KEGG" id="pbs:Plabr_0771"/>
<dbReference type="EMBL" id="CP002546">
    <property type="protein sequence ID" value="ADY58395.1"/>
    <property type="molecule type" value="Genomic_DNA"/>
</dbReference>
<dbReference type="SUPFAM" id="SSF109604">
    <property type="entry name" value="HD-domain/PDEase-like"/>
    <property type="match status" value="1"/>
</dbReference>
<dbReference type="InterPro" id="IPR006674">
    <property type="entry name" value="HD_domain"/>
</dbReference>
<dbReference type="HOGENOM" id="CLU_059923_1_0_0"/>
<dbReference type="PANTHER" id="PTHR47545:SF1">
    <property type="entry name" value="MULTIFUNCTIONAL CCA PROTEIN"/>
    <property type="match status" value="1"/>
</dbReference>
<evidence type="ECO:0000313" key="4">
    <source>
        <dbReference type="Proteomes" id="UP000006860"/>
    </source>
</evidence>
<dbReference type="OrthoDB" id="9805698at2"/>
<dbReference type="InterPro" id="IPR006675">
    <property type="entry name" value="HDIG_dom"/>
</dbReference>
<dbReference type="NCBIfam" id="TIGR00277">
    <property type="entry name" value="HDIG"/>
    <property type="match status" value="1"/>
</dbReference>
<dbReference type="SUPFAM" id="SSF52540">
    <property type="entry name" value="P-loop containing nucleoside triphosphate hydrolases"/>
    <property type="match status" value="1"/>
</dbReference>
<dbReference type="InterPro" id="IPR003607">
    <property type="entry name" value="HD/PDEase_dom"/>
</dbReference>
<dbReference type="Gene3D" id="1.10.3090.10">
    <property type="entry name" value="cca-adding enzyme, domain 2"/>
    <property type="match status" value="1"/>
</dbReference>
<proteinExistence type="predicted"/>